<keyword evidence="4" id="KW-0496">Mitochondrion</keyword>
<sequence>MFLRSIAFLPFQSTIFKANTLQNFKIITRMAAGGPEKVCVEPCTGDTGTCTDKIKQIQSRFQKDEACPIWLRSTADKLVYLTTVGLALAGVGLSFYNILLRI</sequence>
<dbReference type="InterPro" id="IPR039297">
    <property type="entry name" value="COX7a"/>
</dbReference>
<accession>A0A9P0MN44</accession>
<dbReference type="GO" id="GO:0005743">
    <property type="term" value="C:mitochondrial inner membrane"/>
    <property type="evidence" value="ECO:0007669"/>
    <property type="project" value="UniProtKB-SubCell"/>
</dbReference>
<dbReference type="GO" id="GO:0045277">
    <property type="term" value="C:respiratory chain complex IV"/>
    <property type="evidence" value="ECO:0007669"/>
    <property type="project" value="InterPro"/>
</dbReference>
<dbReference type="AlphaFoldDB" id="A0A9P0MN44"/>
<dbReference type="EMBL" id="OV725079">
    <property type="protein sequence ID" value="CAH1396866.1"/>
    <property type="molecule type" value="Genomic_DNA"/>
</dbReference>
<dbReference type="Gene3D" id="4.10.91.10">
    <property type="entry name" value="Cytochrome c oxidase, subunit VIIa"/>
    <property type="match status" value="1"/>
</dbReference>
<reference evidence="7" key="1">
    <citation type="submission" date="2022-01" db="EMBL/GenBank/DDBJ databases">
        <authorList>
            <person name="King R."/>
        </authorList>
    </citation>
    <scope>NUCLEOTIDE SEQUENCE</scope>
</reference>
<comment type="similarity">
    <text evidence="2">Belongs to the cytochrome c oxidase VIIa family.</text>
</comment>
<feature type="transmembrane region" description="Helical" evidence="6">
    <location>
        <begin position="78"/>
        <end position="99"/>
    </location>
</feature>
<protein>
    <submittedName>
        <fullName evidence="7">Uncharacterized protein</fullName>
    </submittedName>
</protein>
<evidence type="ECO:0000256" key="2">
    <source>
        <dbReference type="ARBA" id="ARBA00009331"/>
    </source>
</evidence>
<keyword evidence="3" id="KW-0999">Mitochondrion inner membrane</keyword>
<gene>
    <name evidence="7" type="ORF">NEZAVI_LOCUS6833</name>
</gene>
<evidence type="ECO:0000256" key="4">
    <source>
        <dbReference type="ARBA" id="ARBA00023128"/>
    </source>
</evidence>
<dbReference type="Pfam" id="PF02238">
    <property type="entry name" value="COX7a"/>
    <property type="match status" value="1"/>
</dbReference>
<keyword evidence="5 6" id="KW-0472">Membrane</keyword>
<evidence type="ECO:0000256" key="6">
    <source>
        <dbReference type="SAM" id="Phobius"/>
    </source>
</evidence>
<evidence type="ECO:0000256" key="1">
    <source>
        <dbReference type="ARBA" id="ARBA00004273"/>
    </source>
</evidence>
<dbReference type="Proteomes" id="UP001152798">
    <property type="component" value="Chromosome 3"/>
</dbReference>
<dbReference type="GO" id="GO:0006123">
    <property type="term" value="P:mitochondrial electron transport, cytochrome c to oxygen"/>
    <property type="evidence" value="ECO:0007669"/>
    <property type="project" value="InterPro"/>
</dbReference>
<keyword evidence="8" id="KW-1185">Reference proteome</keyword>
<name>A0A9P0MN44_NEZVI</name>
<evidence type="ECO:0000313" key="8">
    <source>
        <dbReference type="Proteomes" id="UP001152798"/>
    </source>
</evidence>
<proteinExistence type="inferred from homology"/>
<organism evidence="7 8">
    <name type="scientific">Nezara viridula</name>
    <name type="common">Southern green stink bug</name>
    <name type="synonym">Cimex viridulus</name>
    <dbReference type="NCBI Taxonomy" id="85310"/>
    <lineage>
        <taxon>Eukaryota</taxon>
        <taxon>Metazoa</taxon>
        <taxon>Ecdysozoa</taxon>
        <taxon>Arthropoda</taxon>
        <taxon>Hexapoda</taxon>
        <taxon>Insecta</taxon>
        <taxon>Pterygota</taxon>
        <taxon>Neoptera</taxon>
        <taxon>Paraneoptera</taxon>
        <taxon>Hemiptera</taxon>
        <taxon>Heteroptera</taxon>
        <taxon>Panheteroptera</taxon>
        <taxon>Pentatomomorpha</taxon>
        <taxon>Pentatomoidea</taxon>
        <taxon>Pentatomidae</taxon>
        <taxon>Pentatominae</taxon>
        <taxon>Nezara</taxon>
    </lineage>
</organism>
<evidence type="ECO:0000256" key="5">
    <source>
        <dbReference type="ARBA" id="ARBA00023136"/>
    </source>
</evidence>
<dbReference type="InterPro" id="IPR036539">
    <property type="entry name" value="Cyt_c_oxidase_su7a_sf"/>
</dbReference>
<dbReference type="OrthoDB" id="5966508at2759"/>
<dbReference type="SUPFAM" id="SSF81419">
    <property type="entry name" value="Mitochondrial cytochrome c oxidase subunit VIIa"/>
    <property type="match status" value="1"/>
</dbReference>
<evidence type="ECO:0000313" key="7">
    <source>
        <dbReference type="EMBL" id="CAH1396866.1"/>
    </source>
</evidence>
<keyword evidence="6" id="KW-0812">Transmembrane</keyword>
<evidence type="ECO:0000256" key="3">
    <source>
        <dbReference type="ARBA" id="ARBA00022792"/>
    </source>
</evidence>
<comment type="subcellular location">
    <subcellularLocation>
        <location evidence="1">Mitochondrion inner membrane</location>
    </subcellularLocation>
</comment>
<keyword evidence="6" id="KW-1133">Transmembrane helix</keyword>